<dbReference type="GO" id="GO:0046872">
    <property type="term" value="F:metal ion binding"/>
    <property type="evidence" value="ECO:0007669"/>
    <property type="project" value="UniProtKB-KW"/>
</dbReference>
<protein>
    <recommendedName>
        <fullName evidence="4">Hydrolase</fullName>
    </recommendedName>
</protein>
<dbReference type="EMBL" id="CP022098">
    <property type="protein sequence ID" value="ATB42827.1"/>
    <property type="molecule type" value="Genomic_DNA"/>
</dbReference>
<feature type="binding site" evidence="1">
    <location>
        <position position="62"/>
    </location>
    <ligand>
        <name>Mg(2+)</name>
        <dbReference type="ChEBI" id="CHEBI:18420"/>
        <label>1</label>
    </ligand>
</feature>
<keyword evidence="1" id="KW-0460">Magnesium</keyword>
<dbReference type="InterPro" id="IPR036705">
    <property type="entry name" value="Ribosyl_crysJ1_sf"/>
</dbReference>
<name>A0A250JH60_9BACT</name>
<dbReference type="PANTHER" id="PTHR16222:SF12">
    <property type="entry name" value="ADP-RIBOSYLGLYCOHYDROLASE-RELATED"/>
    <property type="match status" value="1"/>
</dbReference>
<dbReference type="InterPro" id="IPR005502">
    <property type="entry name" value="Ribosyl_crysJ1"/>
</dbReference>
<dbReference type="Gene3D" id="1.10.4080.10">
    <property type="entry name" value="ADP-ribosylation/Crystallin J1"/>
    <property type="match status" value="1"/>
</dbReference>
<organism evidence="2 3">
    <name type="scientific">Cystobacter fuscus</name>
    <dbReference type="NCBI Taxonomy" id="43"/>
    <lineage>
        <taxon>Bacteria</taxon>
        <taxon>Pseudomonadati</taxon>
        <taxon>Myxococcota</taxon>
        <taxon>Myxococcia</taxon>
        <taxon>Myxococcales</taxon>
        <taxon>Cystobacterineae</taxon>
        <taxon>Archangiaceae</taxon>
        <taxon>Cystobacter</taxon>
    </lineage>
</organism>
<feature type="binding site" evidence="1">
    <location>
        <position position="274"/>
    </location>
    <ligand>
        <name>Mg(2+)</name>
        <dbReference type="ChEBI" id="CHEBI:18420"/>
        <label>1</label>
    </ligand>
</feature>
<dbReference type="Pfam" id="PF03747">
    <property type="entry name" value="ADP_ribosyl_GH"/>
    <property type="match status" value="1"/>
</dbReference>
<evidence type="ECO:0000313" key="3">
    <source>
        <dbReference type="Proteomes" id="UP000217257"/>
    </source>
</evidence>
<reference evidence="2 3" key="1">
    <citation type="submission" date="2017-06" db="EMBL/GenBank/DDBJ databases">
        <title>Sequencing and comparative analysis of myxobacterial genomes.</title>
        <authorList>
            <person name="Rupp O."/>
            <person name="Goesmann A."/>
            <person name="Sogaard-Andersen L."/>
        </authorList>
    </citation>
    <scope>NUCLEOTIDE SEQUENCE [LARGE SCALE GENOMIC DNA]</scope>
    <source>
        <strain evidence="2 3">DSM 52655</strain>
    </source>
</reference>
<dbReference type="AlphaFoldDB" id="A0A250JH60"/>
<dbReference type="SUPFAM" id="SSF101478">
    <property type="entry name" value="ADP-ribosylglycohydrolase"/>
    <property type="match status" value="1"/>
</dbReference>
<dbReference type="Proteomes" id="UP000217257">
    <property type="component" value="Chromosome"/>
</dbReference>
<gene>
    <name evidence="2" type="ORF">CYFUS_008306</name>
</gene>
<feature type="binding site" evidence="1">
    <location>
        <position position="60"/>
    </location>
    <ligand>
        <name>Mg(2+)</name>
        <dbReference type="ChEBI" id="CHEBI:18420"/>
        <label>1</label>
    </ligand>
</feature>
<dbReference type="InterPro" id="IPR050792">
    <property type="entry name" value="ADP-ribosylglycohydrolase"/>
</dbReference>
<proteinExistence type="predicted"/>
<feature type="binding site" evidence="1">
    <location>
        <position position="272"/>
    </location>
    <ligand>
        <name>Mg(2+)</name>
        <dbReference type="ChEBI" id="CHEBI:18420"/>
        <label>1</label>
    </ligand>
</feature>
<keyword evidence="1" id="KW-0479">Metal-binding</keyword>
<evidence type="ECO:0008006" key="4">
    <source>
        <dbReference type="Google" id="ProtNLM"/>
    </source>
</evidence>
<evidence type="ECO:0000256" key="1">
    <source>
        <dbReference type="PIRSR" id="PIRSR605502-1"/>
    </source>
</evidence>
<evidence type="ECO:0000313" key="2">
    <source>
        <dbReference type="EMBL" id="ATB42827.1"/>
    </source>
</evidence>
<dbReference type="PANTHER" id="PTHR16222">
    <property type="entry name" value="ADP-RIBOSYLGLYCOHYDROLASE"/>
    <property type="match status" value="1"/>
</dbReference>
<dbReference type="KEGG" id="cfus:CYFUS_008306"/>
<feature type="binding site" evidence="1">
    <location>
        <position position="275"/>
    </location>
    <ligand>
        <name>Mg(2+)</name>
        <dbReference type="ChEBI" id="CHEBI:18420"/>
        <label>1</label>
    </ligand>
</feature>
<accession>A0A250JH60</accession>
<sequence>MTSPSSPGSDERSARLTRALVSLEGLSVGDAFGERFLQAPAVAAESVAKREVPAAPWPYTDDTEMALALVQVLEEHGRVEPDRLARLLGARYRKNPRRGYGATAHDILQKIHLGMPWREVSSEVFGGTGSMGNGAAMRVAPLGAWFATDLERCVAEARLSAQVTHFHPEGQAGAIAIAVAAAWAHRWRERRGPARELFDTVLEHTPPGETREGLEKARRWPLEATPTSAARALGSGRRVLAQDTVPFCVWCTARHLEDYEAALWSTVAGQGDCDTTCAIVGSLVSLSAGREAIPRAWLEARERLQRTV</sequence>
<comment type="cofactor">
    <cofactor evidence="1">
        <name>Mg(2+)</name>
        <dbReference type="ChEBI" id="CHEBI:18420"/>
    </cofactor>
    <text evidence="1">Binds 2 magnesium ions per subunit.</text>
</comment>
<dbReference type="RefSeq" id="WP_095990326.1">
    <property type="nucleotide sequence ID" value="NZ_CP022098.1"/>
</dbReference>
<feature type="binding site" evidence="1">
    <location>
        <position position="61"/>
    </location>
    <ligand>
        <name>Mg(2+)</name>
        <dbReference type="ChEBI" id="CHEBI:18420"/>
        <label>1</label>
    </ligand>
</feature>